<dbReference type="InterPro" id="IPR016135">
    <property type="entry name" value="UBQ-conjugating_enzyme/RWD"/>
</dbReference>
<evidence type="ECO:0000256" key="1">
    <source>
        <dbReference type="SAM" id="MobiDB-lite"/>
    </source>
</evidence>
<feature type="domain" description="UBC core" evidence="2">
    <location>
        <begin position="21"/>
        <end position="183"/>
    </location>
</feature>
<comment type="caution">
    <text evidence="3">The sequence shown here is derived from an EMBL/GenBank/DDBJ whole genome shotgun (WGS) entry which is preliminary data.</text>
</comment>
<dbReference type="SMART" id="SM00212">
    <property type="entry name" value="UBCc"/>
    <property type="match status" value="1"/>
</dbReference>
<organism evidence="3 4">
    <name type="scientific">Dactylellina haptotyla (strain CBS 200.50)</name>
    <name type="common">Nematode-trapping fungus</name>
    <name type="synonym">Monacrosporium haptotylum</name>
    <dbReference type="NCBI Taxonomy" id="1284197"/>
    <lineage>
        <taxon>Eukaryota</taxon>
        <taxon>Fungi</taxon>
        <taxon>Dikarya</taxon>
        <taxon>Ascomycota</taxon>
        <taxon>Pezizomycotina</taxon>
        <taxon>Orbiliomycetes</taxon>
        <taxon>Orbiliales</taxon>
        <taxon>Orbiliaceae</taxon>
        <taxon>Dactylellina</taxon>
    </lineage>
</organism>
<evidence type="ECO:0000259" key="2">
    <source>
        <dbReference type="PROSITE" id="PS50127"/>
    </source>
</evidence>
<dbReference type="eggNOG" id="ENOG502RZRM">
    <property type="taxonomic scope" value="Eukaryota"/>
</dbReference>
<accession>S8AAK7</accession>
<dbReference type="STRING" id="1284197.S8AAK7"/>
<gene>
    <name evidence="3" type="ORF">H072_6426</name>
</gene>
<sequence length="801" mass="92343">MQFVPNWQAVPRSSHHRNATLRLHRLQHDISEFLEQPYPGIELFPHDENYETICLHLTPQSGPMVGLRLHFEFELPEDWPMRPPRVRCSYPDGLPHPNVFGEFICCDLLNHDDRSKGFTGYTPAFTLRGLCLQLLSFFSSIKIEQYQGAEGFSVVGDDIITKYIREGDILSRIQELFVPNKAIRVPGERSLEEEQFNKAIRDGLGKVRTLFINVPESRRQEIRRKMTSYEAGSWQGWENAEPDQKEAEITRITRDKEDPLEFVGLSPGLIRVRHRNPLWYKTYGQIISWRGCDKCKYNQDGGPGSTDETVLFTLKETLANIDRPSHVGSSESTQPSEGQSSKDSSRPCSILKLGPDLFLHLADHLSTESIVNLSSALPQFRAVMKEYNVELIRDTSCFVLRKGVNSRTINKELGRTILGVGIGQSEGKFESSFDWISLEGFEIYDIQSGIDHTRFDFFLPLAFSKPHFERAYPVIWQWIRRLQQFTSRREVLARDNTKHSTQCYTPRQIDFYAMVTTPEFFTFPTEPDPESISVIYKIMNEIVVNLMKACDDSSSADQNTRASSVLKASEKSIMGYCQLLYLLISLTQRTPEIRTEALKQLKEFRKNPQSRYKDAIPDIGPLIVKLCLVNATVDNRSVHTAFHGSISWSEKLAGPFLQEVLIRNVKWVVEGNRELANLTKVKKEERLAETFRLSRTSNRLMMFQIFFLSFIVNDHRRDPEQLGKNLGFPPQGAADEVVQEIKNIFKIQDYKDIFAYVDYKKAADWDDTYIDQLLKECMVESLRRGYHKPTGNRQTMIYNSY</sequence>
<reference evidence="4" key="2">
    <citation type="submission" date="2013-04" db="EMBL/GenBank/DDBJ databases">
        <title>Genomic mechanisms accounting for the adaptation to parasitism in nematode-trapping fungi.</title>
        <authorList>
            <person name="Ahren D.G."/>
        </authorList>
    </citation>
    <scope>NUCLEOTIDE SEQUENCE [LARGE SCALE GENOMIC DNA]</scope>
    <source>
        <strain evidence="4">CBS 200.50</strain>
    </source>
</reference>
<dbReference type="PROSITE" id="PS50127">
    <property type="entry name" value="UBC_2"/>
    <property type="match status" value="1"/>
</dbReference>
<evidence type="ECO:0000313" key="3">
    <source>
        <dbReference type="EMBL" id="EPS39949.1"/>
    </source>
</evidence>
<dbReference type="Pfam" id="PF00179">
    <property type="entry name" value="UQ_con"/>
    <property type="match status" value="1"/>
</dbReference>
<keyword evidence="4" id="KW-1185">Reference proteome</keyword>
<dbReference type="OMA" id="IMAYETE"/>
<reference evidence="3 4" key="1">
    <citation type="journal article" date="2013" name="PLoS Genet.">
        <title>Genomic mechanisms accounting for the adaptation to parasitism in nematode-trapping fungi.</title>
        <authorList>
            <person name="Meerupati T."/>
            <person name="Andersson K.M."/>
            <person name="Friman E."/>
            <person name="Kumar D."/>
            <person name="Tunlid A."/>
            <person name="Ahren D."/>
        </authorList>
    </citation>
    <scope>NUCLEOTIDE SEQUENCE [LARGE SCALE GENOMIC DNA]</scope>
    <source>
        <strain evidence="3 4">CBS 200.50</strain>
    </source>
</reference>
<dbReference type="OrthoDB" id="109543at2759"/>
<feature type="region of interest" description="Disordered" evidence="1">
    <location>
        <begin position="323"/>
        <end position="347"/>
    </location>
</feature>
<evidence type="ECO:0000313" key="4">
    <source>
        <dbReference type="Proteomes" id="UP000015100"/>
    </source>
</evidence>
<name>S8AAK7_DACHA</name>
<dbReference type="EMBL" id="AQGS01000443">
    <property type="protein sequence ID" value="EPS39949.1"/>
    <property type="molecule type" value="Genomic_DNA"/>
</dbReference>
<dbReference type="HOGENOM" id="CLU_016315_0_0_1"/>
<proteinExistence type="predicted"/>
<protein>
    <recommendedName>
        <fullName evidence="2">UBC core domain-containing protein</fullName>
    </recommendedName>
</protein>
<dbReference type="Proteomes" id="UP000015100">
    <property type="component" value="Unassembled WGS sequence"/>
</dbReference>
<dbReference type="Gene3D" id="3.10.110.10">
    <property type="entry name" value="Ubiquitin Conjugating Enzyme"/>
    <property type="match status" value="1"/>
</dbReference>
<feature type="compositionally biased region" description="Polar residues" evidence="1">
    <location>
        <begin position="327"/>
        <end position="342"/>
    </location>
</feature>
<dbReference type="SUPFAM" id="SSF54495">
    <property type="entry name" value="UBC-like"/>
    <property type="match status" value="1"/>
</dbReference>
<dbReference type="AlphaFoldDB" id="S8AAK7"/>
<dbReference type="InterPro" id="IPR000608">
    <property type="entry name" value="UBC"/>
</dbReference>